<evidence type="ECO:0000256" key="7">
    <source>
        <dbReference type="SAM" id="Phobius"/>
    </source>
</evidence>
<protein>
    <submittedName>
        <fullName evidence="9">Sensor histidine kinase</fullName>
    </submittedName>
</protein>
<evidence type="ECO:0000256" key="2">
    <source>
        <dbReference type="ARBA" id="ARBA00022475"/>
    </source>
</evidence>
<dbReference type="SMART" id="SM00304">
    <property type="entry name" value="HAMP"/>
    <property type="match status" value="1"/>
</dbReference>
<evidence type="ECO:0000256" key="6">
    <source>
        <dbReference type="ARBA" id="ARBA00023136"/>
    </source>
</evidence>
<keyword evidence="6 7" id="KW-0472">Membrane</keyword>
<evidence type="ECO:0000259" key="8">
    <source>
        <dbReference type="PROSITE" id="PS50885"/>
    </source>
</evidence>
<evidence type="ECO:0000313" key="10">
    <source>
        <dbReference type="Proteomes" id="UP000547209"/>
    </source>
</evidence>
<dbReference type="InterPro" id="IPR003660">
    <property type="entry name" value="HAMP_dom"/>
</dbReference>
<dbReference type="Gene3D" id="3.30.565.10">
    <property type="entry name" value="Histidine kinase-like ATPase, C-terminal domain"/>
    <property type="match status" value="1"/>
</dbReference>
<proteinExistence type="predicted"/>
<dbReference type="SUPFAM" id="SSF55874">
    <property type="entry name" value="ATPase domain of HSP90 chaperone/DNA topoisomerase II/histidine kinase"/>
    <property type="match status" value="1"/>
</dbReference>
<evidence type="ECO:0000256" key="5">
    <source>
        <dbReference type="ARBA" id="ARBA00022777"/>
    </source>
</evidence>
<dbReference type="SUPFAM" id="SSF158472">
    <property type="entry name" value="HAMP domain-like"/>
    <property type="match status" value="1"/>
</dbReference>
<dbReference type="Gene3D" id="6.10.340.10">
    <property type="match status" value="1"/>
</dbReference>
<organism evidence="9 10">
    <name type="scientific">Cohnella nanjingensis</name>
    <dbReference type="NCBI Taxonomy" id="1387779"/>
    <lineage>
        <taxon>Bacteria</taxon>
        <taxon>Bacillati</taxon>
        <taxon>Bacillota</taxon>
        <taxon>Bacilli</taxon>
        <taxon>Bacillales</taxon>
        <taxon>Paenibacillaceae</taxon>
        <taxon>Cohnella</taxon>
    </lineage>
</organism>
<dbReference type="PROSITE" id="PS50885">
    <property type="entry name" value="HAMP"/>
    <property type="match status" value="1"/>
</dbReference>
<dbReference type="CDD" id="cd06225">
    <property type="entry name" value="HAMP"/>
    <property type="match status" value="1"/>
</dbReference>
<evidence type="ECO:0000256" key="1">
    <source>
        <dbReference type="ARBA" id="ARBA00004651"/>
    </source>
</evidence>
<comment type="subcellular location">
    <subcellularLocation>
        <location evidence="1">Cell membrane</location>
        <topology evidence="1">Multi-pass membrane protein</topology>
    </subcellularLocation>
</comment>
<dbReference type="AlphaFoldDB" id="A0A7X0RPP0"/>
<dbReference type="InterPro" id="IPR050640">
    <property type="entry name" value="Bact_2-comp_sensor_kinase"/>
</dbReference>
<accession>A0A7X0RPP0</accession>
<sequence>MAGLGFRFGGYRAQFRTRLILSFFIVVSLTAAIMGFSYYRIMREELKTSTVQGFERLIGQSADALSLQLETIRNIGLSYFTDVSLQKYLDNPVSFEDKQYYRNKLEVQRMQIPTLSNLTIVTLDQDQISSMYYYNQKLRSLMNDELMRVARLAAERDGAPLWTSSVATGRNSLTPTPTISFVQQLKRVTSNEQHPVGYLKIDLDPAVIRHAFQGLRGEAANAYYIVDDAGTVVFAEDETEIGRSLAGDPLFVGYRQAVASPAQAASFAVADDRASYIGLYRQLNLSGWVVLGKAPLNRVYEKVNRFRNTMLAIGLAAILAAMLLSSLISAGVTRPLKMLNKKMKQVEMGDFDAFIEVKGRNEFSTIQHSFNKMTAEIRHLITKVYETELLKKEAEIKALQSQINPHFLYNTLGTIDSLSAINGEMRIVHICQALGGMLRYNLNGGSFATIREELNHLDQYLSIYVIRFAGDFRYEIEAEPGTETRTVPKFLLQPLVENAVIHGLEPKIGTKEVKIRIRFDGGELAFTIEDNGVGMASETLLRLQDRLCSPGGFVSERVSPTRAEIGLANVCSRIQTTYGRDPRMVIRSLPQTGTRIDFSIPQTGLEGTR</sequence>
<name>A0A7X0RPP0_9BACL</name>
<evidence type="ECO:0000256" key="3">
    <source>
        <dbReference type="ARBA" id="ARBA00022553"/>
    </source>
</evidence>
<dbReference type="EMBL" id="JACJVP010000020">
    <property type="protein sequence ID" value="MBB6671373.1"/>
    <property type="molecule type" value="Genomic_DNA"/>
</dbReference>
<feature type="domain" description="HAMP" evidence="8">
    <location>
        <begin position="330"/>
        <end position="382"/>
    </location>
</feature>
<dbReference type="Pfam" id="PF06580">
    <property type="entry name" value="His_kinase"/>
    <property type="match status" value="1"/>
</dbReference>
<dbReference type="Pfam" id="PF02518">
    <property type="entry name" value="HATPase_c"/>
    <property type="match status" value="1"/>
</dbReference>
<keyword evidence="3" id="KW-0597">Phosphoprotein</keyword>
<dbReference type="InterPro" id="IPR010559">
    <property type="entry name" value="Sig_transdc_His_kin_internal"/>
</dbReference>
<comment type="caution">
    <text evidence="9">The sequence shown here is derived from an EMBL/GenBank/DDBJ whole genome shotgun (WGS) entry which is preliminary data.</text>
</comment>
<keyword evidence="2" id="KW-1003">Cell membrane</keyword>
<reference evidence="9 10" key="1">
    <citation type="submission" date="2020-08" db="EMBL/GenBank/DDBJ databases">
        <title>Cohnella phylogeny.</title>
        <authorList>
            <person name="Dunlap C."/>
        </authorList>
    </citation>
    <scope>NUCLEOTIDE SEQUENCE [LARGE SCALE GENOMIC DNA]</scope>
    <source>
        <strain evidence="9 10">DSM 28246</strain>
    </source>
</reference>
<dbReference type="Pfam" id="PF00672">
    <property type="entry name" value="HAMP"/>
    <property type="match status" value="1"/>
</dbReference>
<keyword evidence="4" id="KW-0808">Transferase</keyword>
<dbReference type="PANTHER" id="PTHR34220:SF7">
    <property type="entry name" value="SENSOR HISTIDINE KINASE YPDA"/>
    <property type="match status" value="1"/>
</dbReference>
<evidence type="ECO:0000313" key="9">
    <source>
        <dbReference type="EMBL" id="MBB6671373.1"/>
    </source>
</evidence>
<gene>
    <name evidence="9" type="ORF">H7C19_11850</name>
</gene>
<dbReference type="GO" id="GO:0000155">
    <property type="term" value="F:phosphorelay sensor kinase activity"/>
    <property type="evidence" value="ECO:0007669"/>
    <property type="project" value="InterPro"/>
</dbReference>
<keyword evidence="7" id="KW-0812">Transmembrane</keyword>
<dbReference type="InterPro" id="IPR003594">
    <property type="entry name" value="HATPase_dom"/>
</dbReference>
<dbReference type="InterPro" id="IPR036890">
    <property type="entry name" value="HATPase_C_sf"/>
</dbReference>
<feature type="transmembrane region" description="Helical" evidence="7">
    <location>
        <begin position="20"/>
        <end position="39"/>
    </location>
</feature>
<evidence type="ECO:0000256" key="4">
    <source>
        <dbReference type="ARBA" id="ARBA00022679"/>
    </source>
</evidence>
<feature type="transmembrane region" description="Helical" evidence="7">
    <location>
        <begin position="310"/>
        <end position="332"/>
    </location>
</feature>
<keyword evidence="10" id="KW-1185">Reference proteome</keyword>
<dbReference type="PANTHER" id="PTHR34220">
    <property type="entry name" value="SENSOR HISTIDINE KINASE YPDA"/>
    <property type="match status" value="1"/>
</dbReference>
<keyword evidence="7" id="KW-1133">Transmembrane helix</keyword>
<dbReference type="GO" id="GO:0005886">
    <property type="term" value="C:plasma membrane"/>
    <property type="evidence" value="ECO:0007669"/>
    <property type="project" value="UniProtKB-SubCell"/>
</dbReference>
<keyword evidence="5 9" id="KW-0418">Kinase</keyword>
<dbReference type="Proteomes" id="UP000547209">
    <property type="component" value="Unassembled WGS sequence"/>
</dbReference>
<dbReference type="RefSeq" id="WP_185142850.1">
    <property type="nucleotide sequence ID" value="NZ_JACJVP010000020.1"/>
</dbReference>